<dbReference type="InterPro" id="IPR055180">
    <property type="entry name" value="HsdR_RecA-like_helicase_dom_2"/>
</dbReference>
<dbReference type="GO" id="GO:0009035">
    <property type="term" value="F:type I site-specific deoxyribonuclease activity"/>
    <property type="evidence" value="ECO:0007669"/>
    <property type="project" value="UniProtKB-EC"/>
</dbReference>
<dbReference type="PANTHER" id="PTHR30195:SF15">
    <property type="entry name" value="TYPE I RESTRICTION ENZYME HINDI ENDONUCLEASE SUBUNIT"/>
    <property type="match status" value="1"/>
</dbReference>
<keyword evidence="10" id="KW-0238">DNA-binding</keyword>
<proteinExistence type="inferred from homology"/>
<keyword evidence="9" id="KW-0067">ATP-binding</keyword>
<evidence type="ECO:0000256" key="7">
    <source>
        <dbReference type="ARBA" id="ARBA00022759"/>
    </source>
</evidence>
<accession>A1ZQJ8</accession>
<gene>
    <name evidence="14" type="ORF">M23134_08322</name>
</gene>
<comment type="similarity">
    <text evidence="2">Belongs to the HsdR family.</text>
</comment>
<evidence type="ECO:0000313" key="14">
    <source>
        <dbReference type="EMBL" id="EAY27370.1"/>
    </source>
</evidence>
<dbReference type="SMART" id="SM00487">
    <property type="entry name" value="DEXDc"/>
    <property type="match status" value="1"/>
</dbReference>
<feature type="domain" description="Helicase C-terminal" evidence="13">
    <location>
        <begin position="582"/>
        <end position="752"/>
    </location>
</feature>
<evidence type="ECO:0000259" key="13">
    <source>
        <dbReference type="PROSITE" id="PS51194"/>
    </source>
</evidence>
<keyword evidence="6" id="KW-0680">Restriction system</keyword>
<evidence type="ECO:0000256" key="11">
    <source>
        <dbReference type="SAM" id="Coils"/>
    </source>
</evidence>
<dbReference type="SUPFAM" id="SSF52540">
    <property type="entry name" value="P-loop containing nucleoside triphosphate hydrolases"/>
    <property type="match status" value="2"/>
</dbReference>
<dbReference type="PROSITE" id="PS51194">
    <property type="entry name" value="HELICASE_CTER"/>
    <property type="match status" value="1"/>
</dbReference>
<sequence length="1035" mass="120174">MVCYRNQLKANTYMTFNEDTRVKIPAILHLISLGYEYLSLKAHTWDKSTNIFRDIFDKSIRQINRKMTDADLQQLYDKIALSLENEELGRAFYQMLVDQSGTRLIDFDNFDNNSFHVVTELPYENKDENFRPDIILLINGMPLVFIEVKKPNNKNGIAAEHKRMERRNANKKFRKFMNLTQLMLYTNNMEYQEGSLVVLAGSYYASSSYGKPVFNYFREEETHHLGRLLRPVSSATEDLVLQDNNLTTIKGTPEFATNKQPDTPTNRICTSLLQRNRLAFILRYAIAYVKESHGLEKHVMRYPQMFASKAIETKLEAGIRKGIIWHTQGSGKTALAYYNVKFLTDYFRAKNKVAKFYFIVDRLDLLKQAKGEFEKRGLRVHEVSSRDEFAQTIKSASAIHNNEGKPEITVVNIHKFKDDPQVARSNDYAVDIQRVYFLDEVHRSYNPKGSFLANLNQSDPNAIKIGLTGTPLLGTDKTYDSKSVFGDYIHKYYYNASIADGYTLRLIREEIETSYKLQLQEILNELKRTLVYKGSLNKKDIYAHPQFVEPLLEYIIKDIEQARATHGDPTIGAMVVCDSSEQARQLMKTFEEGNTGILTMVAEDAEVYKISEATQKRKDARKVKTAALILHDEGDKQTRKDQVEDFKDGKIDVLFVYNMLLTGFDAKRLKKLYLTRVIRTHNLLQTLTRVNRTYKDFRYGYVVDFADIQSEFDKTNRAYFDELQNELGDEMTHYSNIFKSAEEINEEIDEIQEVLFLYDTDNTEEFDRQINQIDDPDTMRVLTKALHNARELYNQIRASGNYEMLQHLDFQKLVILSRNASNRLALLNQTQAIENDSSQLLNTALEDVWFAFTKVNEEEMLLADELKNVLQKTREALADNFDQADPEFVSLMDELKRLFKQKNLHEVSKEEMQANMAALRRVYDAARELERKNRLIQARFDNDQKYLRLYKRLREQEMLNVKDFKLMEALKTLKGAVDQKVLQNQQMLGNESFAEQAMLSLVAKQLKGIGADATTLKKVNTLLATEYFNEFNGRI</sequence>
<evidence type="ECO:0000256" key="9">
    <source>
        <dbReference type="ARBA" id="ARBA00022840"/>
    </source>
</evidence>
<dbReference type="Pfam" id="PF22679">
    <property type="entry name" value="T1R_D3-like"/>
    <property type="match status" value="1"/>
</dbReference>
<evidence type="ECO:0000256" key="4">
    <source>
        <dbReference type="ARBA" id="ARBA00022722"/>
    </source>
</evidence>
<dbReference type="EMBL" id="AAWS01000024">
    <property type="protein sequence ID" value="EAY27370.1"/>
    <property type="molecule type" value="Genomic_DNA"/>
</dbReference>
<dbReference type="CDD" id="cd22332">
    <property type="entry name" value="HsdR_N"/>
    <property type="match status" value="1"/>
</dbReference>
<dbReference type="InterPro" id="IPR007409">
    <property type="entry name" value="Restrct_endonuc_type1_HsdR_N"/>
</dbReference>
<dbReference type="REBASE" id="23850">
    <property type="entry name" value="MmaPORF8323P"/>
</dbReference>
<dbReference type="InterPro" id="IPR051268">
    <property type="entry name" value="Type-I_R_enzyme_R_subunit"/>
</dbReference>
<dbReference type="InterPro" id="IPR014001">
    <property type="entry name" value="Helicase_ATP-bd"/>
</dbReference>
<evidence type="ECO:0000256" key="2">
    <source>
        <dbReference type="ARBA" id="ARBA00008598"/>
    </source>
</evidence>
<dbReference type="GO" id="GO:0009307">
    <property type="term" value="P:DNA restriction-modification system"/>
    <property type="evidence" value="ECO:0007669"/>
    <property type="project" value="UniProtKB-KW"/>
</dbReference>
<dbReference type="InterPro" id="IPR027417">
    <property type="entry name" value="P-loop_NTPase"/>
</dbReference>
<evidence type="ECO:0000256" key="10">
    <source>
        <dbReference type="ARBA" id="ARBA00023125"/>
    </source>
</evidence>
<reference evidence="14 15" key="1">
    <citation type="submission" date="2007-01" db="EMBL/GenBank/DDBJ databases">
        <authorList>
            <person name="Haygood M."/>
            <person name="Podell S."/>
            <person name="Anderson C."/>
            <person name="Hopkinson B."/>
            <person name="Roe K."/>
            <person name="Barbeau K."/>
            <person name="Gaasterland T."/>
            <person name="Ferriera S."/>
            <person name="Johnson J."/>
            <person name="Kravitz S."/>
            <person name="Beeson K."/>
            <person name="Sutton G."/>
            <person name="Rogers Y.-H."/>
            <person name="Friedman R."/>
            <person name="Frazier M."/>
            <person name="Venter J.C."/>
        </authorList>
    </citation>
    <scope>NUCLEOTIDE SEQUENCE [LARGE SCALE GENOMIC DNA]</scope>
    <source>
        <strain evidence="14 15">ATCC 23134</strain>
    </source>
</reference>
<dbReference type="GO" id="GO:0005524">
    <property type="term" value="F:ATP binding"/>
    <property type="evidence" value="ECO:0007669"/>
    <property type="project" value="UniProtKB-KW"/>
</dbReference>
<dbReference type="Pfam" id="PF18766">
    <property type="entry name" value="SWI2_SNF2"/>
    <property type="match status" value="1"/>
</dbReference>
<keyword evidence="5" id="KW-0547">Nucleotide-binding</keyword>
<evidence type="ECO:0000259" key="12">
    <source>
        <dbReference type="PROSITE" id="PS51192"/>
    </source>
</evidence>
<keyword evidence="8" id="KW-0378">Hydrolase</keyword>
<evidence type="ECO:0000313" key="15">
    <source>
        <dbReference type="Proteomes" id="UP000004095"/>
    </source>
</evidence>
<evidence type="ECO:0000256" key="1">
    <source>
        <dbReference type="ARBA" id="ARBA00000851"/>
    </source>
</evidence>
<dbReference type="Pfam" id="PF04313">
    <property type="entry name" value="HSDR_N"/>
    <property type="match status" value="1"/>
</dbReference>
<dbReference type="GO" id="GO:0003677">
    <property type="term" value="F:DNA binding"/>
    <property type="evidence" value="ECO:0007669"/>
    <property type="project" value="UniProtKB-KW"/>
</dbReference>
<dbReference type="EC" id="3.1.21.3" evidence="3"/>
<dbReference type="InterPro" id="IPR040980">
    <property type="entry name" value="SWI2_SNF2"/>
</dbReference>
<dbReference type="PROSITE" id="PS51192">
    <property type="entry name" value="HELICASE_ATP_BIND_1"/>
    <property type="match status" value="1"/>
</dbReference>
<keyword evidence="11" id="KW-0175">Coiled coil</keyword>
<comment type="caution">
    <text evidence="14">The sequence shown here is derived from an EMBL/GenBank/DDBJ whole genome shotgun (WGS) entry which is preliminary data.</text>
</comment>
<evidence type="ECO:0000256" key="8">
    <source>
        <dbReference type="ARBA" id="ARBA00022801"/>
    </source>
</evidence>
<comment type="catalytic activity">
    <reaction evidence="1">
        <text>Endonucleolytic cleavage of DNA to give random double-stranded fragments with terminal 5'-phosphates, ATP is simultaneously hydrolyzed.</text>
        <dbReference type="EC" id="3.1.21.3"/>
    </reaction>
</comment>
<keyword evidence="7" id="KW-0255">Endonuclease</keyword>
<name>A1ZQJ8_MICM2</name>
<dbReference type="InterPro" id="IPR001650">
    <property type="entry name" value="Helicase_C-like"/>
</dbReference>
<dbReference type="Proteomes" id="UP000004095">
    <property type="component" value="Unassembled WGS sequence"/>
</dbReference>
<protein>
    <recommendedName>
        <fullName evidence="3">type I site-specific deoxyribonuclease</fullName>
        <ecNumber evidence="3">3.1.21.3</ecNumber>
    </recommendedName>
</protein>
<organism evidence="14 15">
    <name type="scientific">Microscilla marina ATCC 23134</name>
    <dbReference type="NCBI Taxonomy" id="313606"/>
    <lineage>
        <taxon>Bacteria</taxon>
        <taxon>Pseudomonadati</taxon>
        <taxon>Bacteroidota</taxon>
        <taxon>Cytophagia</taxon>
        <taxon>Cytophagales</taxon>
        <taxon>Microscillaceae</taxon>
        <taxon>Microscilla</taxon>
    </lineage>
</organism>
<evidence type="ECO:0000256" key="6">
    <source>
        <dbReference type="ARBA" id="ARBA00022747"/>
    </source>
</evidence>
<dbReference type="eggNOG" id="COG0610">
    <property type="taxonomic scope" value="Bacteria"/>
</dbReference>
<feature type="domain" description="Helicase ATP-binding" evidence="12">
    <location>
        <begin position="313"/>
        <end position="489"/>
    </location>
</feature>
<keyword evidence="4" id="KW-0540">Nuclease</keyword>
<dbReference type="Gene3D" id="3.90.1570.50">
    <property type="match status" value="1"/>
</dbReference>
<dbReference type="Gene3D" id="3.40.50.300">
    <property type="entry name" value="P-loop containing nucleotide triphosphate hydrolases"/>
    <property type="match status" value="2"/>
</dbReference>
<evidence type="ECO:0000256" key="3">
    <source>
        <dbReference type="ARBA" id="ARBA00012654"/>
    </source>
</evidence>
<dbReference type="AlphaFoldDB" id="A1ZQJ8"/>
<evidence type="ECO:0000256" key="5">
    <source>
        <dbReference type="ARBA" id="ARBA00022741"/>
    </source>
</evidence>
<dbReference type="PANTHER" id="PTHR30195">
    <property type="entry name" value="TYPE I SITE-SPECIFIC DEOXYRIBONUCLEASE PROTEIN SUBUNIT M AND R"/>
    <property type="match status" value="1"/>
</dbReference>
<feature type="coiled-coil region" evidence="11">
    <location>
        <begin position="909"/>
        <end position="939"/>
    </location>
</feature>
<keyword evidence="15" id="KW-1185">Reference proteome</keyword>